<dbReference type="Proteomes" id="UP001501407">
    <property type="component" value="Unassembled WGS sequence"/>
</dbReference>
<feature type="domain" description="Phosphoribosyltransferase" evidence="1">
    <location>
        <begin position="10"/>
        <end position="189"/>
    </location>
</feature>
<dbReference type="InterPro" id="IPR029057">
    <property type="entry name" value="PRTase-like"/>
</dbReference>
<proteinExistence type="predicted"/>
<dbReference type="EMBL" id="BAABKZ010000005">
    <property type="protein sequence ID" value="GAA5098387.1"/>
    <property type="molecule type" value="Genomic_DNA"/>
</dbReference>
<organism evidence="2 3">
    <name type="scientific">Microbacterium yannicii</name>
    <dbReference type="NCBI Taxonomy" id="671622"/>
    <lineage>
        <taxon>Bacteria</taxon>
        <taxon>Bacillati</taxon>
        <taxon>Actinomycetota</taxon>
        <taxon>Actinomycetes</taxon>
        <taxon>Micrococcales</taxon>
        <taxon>Microbacteriaceae</taxon>
        <taxon>Microbacterium</taxon>
    </lineage>
</organism>
<dbReference type="Pfam" id="PF00156">
    <property type="entry name" value="Pribosyltran"/>
    <property type="match status" value="1"/>
</dbReference>
<accession>A0ABP9MLK7</accession>
<protein>
    <recommendedName>
        <fullName evidence="1">Phosphoribosyltransferase domain-containing protein</fullName>
    </recommendedName>
</protein>
<keyword evidence="3" id="KW-1185">Reference proteome</keyword>
<dbReference type="InterPro" id="IPR000836">
    <property type="entry name" value="PRTase_dom"/>
</dbReference>
<dbReference type="SUPFAM" id="SSF53271">
    <property type="entry name" value="PRTase-like"/>
    <property type="match status" value="1"/>
</dbReference>
<reference evidence="3" key="1">
    <citation type="journal article" date="2019" name="Int. J. Syst. Evol. Microbiol.">
        <title>The Global Catalogue of Microorganisms (GCM) 10K type strain sequencing project: providing services to taxonomists for standard genome sequencing and annotation.</title>
        <authorList>
            <consortium name="The Broad Institute Genomics Platform"/>
            <consortium name="The Broad Institute Genome Sequencing Center for Infectious Disease"/>
            <person name="Wu L."/>
            <person name="Ma J."/>
        </authorList>
    </citation>
    <scope>NUCLEOTIDE SEQUENCE [LARGE SCALE GENOMIC DNA]</scope>
    <source>
        <strain evidence="3">JCM 18959</strain>
    </source>
</reference>
<dbReference type="RefSeq" id="WP_194415465.1">
    <property type="nucleotide sequence ID" value="NZ_BAABKZ010000005.1"/>
</dbReference>
<dbReference type="Gene3D" id="3.30.1310.20">
    <property type="entry name" value="PRTase-like"/>
    <property type="match status" value="1"/>
</dbReference>
<name>A0ABP9MLK7_9MICO</name>
<sequence>MALFADRRAAGRELAAALQEWRGTDAVVLGIARGGVVVAAAVADALGLELDAVVVRKLGAAGHEEFAVGAIADGVRIVTPDALRWAGMSSKDLERVEAVERDELARRMEAYGSRGREVTGRTALVVDDGVATGASAVAACRAVRAREPERVVLAVPVAPERFAPPPDAVDDFVCPHRESDFWAVGEYYDDFRQTSDAEVMALLGGAPTGSATENGR</sequence>
<comment type="caution">
    <text evidence="2">The sequence shown here is derived from an EMBL/GenBank/DDBJ whole genome shotgun (WGS) entry which is preliminary data.</text>
</comment>
<evidence type="ECO:0000313" key="2">
    <source>
        <dbReference type="EMBL" id="GAA5098387.1"/>
    </source>
</evidence>
<evidence type="ECO:0000313" key="3">
    <source>
        <dbReference type="Proteomes" id="UP001501407"/>
    </source>
</evidence>
<dbReference type="Gene3D" id="3.40.50.2020">
    <property type="match status" value="1"/>
</dbReference>
<dbReference type="CDD" id="cd06223">
    <property type="entry name" value="PRTases_typeI"/>
    <property type="match status" value="1"/>
</dbReference>
<evidence type="ECO:0000259" key="1">
    <source>
        <dbReference type="Pfam" id="PF00156"/>
    </source>
</evidence>
<gene>
    <name evidence="2" type="ORF">GCM10025760_33490</name>
</gene>